<organism evidence="2">
    <name type="scientific">marine sediment metagenome</name>
    <dbReference type="NCBI Taxonomy" id="412755"/>
    <lineage>
        <taxon>unclassified sequences</taxon>
        <taxon>metagenomes</taxon>
        <taxon>ecological metagenomes</taxon>
    </lineage>
</organism>
<name>X0UF71_9ZZZZ</name>
<evidence type="ECO:0000259" key="1">
    <source>
        <dbReference type="Pfam" id="PF02896"/>
    </source>
</evidence>
<reference evidence="2" key="1">
    <citation type="journal article" date="2014" name="Front. Microbiol.">
        <title>High frequency of phylogenetically diverse reductive dehalogenase-homologous genes in deep subseafloor sedimentary metagenomes.</title>
        <authorList>
            <person name="Kawai M."/>
            <person name="Futagami T."/>
            <person name="Toyoda A."/>
            <person name="Takaki Y."/>
            <person name="Nishi S."/>
            <person name="Hori S."/>
            <person name="Arai W."/>
            <person name="Tsubouchi T."/>
            <person name="Morono Y."/>
            <person name="Uchiyama I."/>
            <person name="Ito T."/>
            <person name="Fujiyama A."/>
            <person name="Inagaki F."/>
            <person name="Takami H."/>
        </authorList>
    </citation>
    <scope>NUCLEOTIDE SEQUENCE</scope>
    <source>
        <strain evidence="2">Expedition CK06-06</strain>
    </source>
</reference>
<proteinExistence type="predicted"/>
<accession>X0UF71</accession>
<dbReference type="PANTHER" id="PTHR46244:SF3">
    <property type="entry name" value="PHOSPHOENOLPYRUVATE-PROTEIN PHOSPHOTRANSFERASE"/>
    <property type="match status" value="1"/>
</dbReference>
<protein>
    <recommendedName>
        <fullName evidence="1">PEP-utilising enzyme C-terminal domain-containing protein</fullName>
    </recommendedName>
</protein>
<dbReference type="InterPro" id="IPR050499">
    <property type="entry name" value="PEP-utilizing_PTS_enzyme"/>
</dbReference>
<dbReference type="PANTHER" id="PTHR46244">
    <property type="entry name" value="PHOSPHOENOLPYRUVATE-PROTEIN PHOSPHOTRANSFERASE"/>
    <property type="match status" value="1"/>
</dbReference>
<dbReference type="InterPro" id="IPR040442">
    <property type="entry name" value="Pyrv_kinase-like_dom_sf"/>
</dbReference>
<dbReference type="AlphaFoldDB" id="X0UF71"/>
<evidence type="ECO:0000313" key="2">
    <source>
        <dbReference type="EMBL" id="GAF87150.1"/>
    </source>
</evidence>
<feature type="domain" description="PEP-utilising enzyme C-terminal" evidence="1">
    <location>
        <begin position="5"/>
        <end position="136"/>
    </location>
</feature>
<dbReference type="GO" id="GO:0016772">
    <property type="term" value="F:transferase activity, transferring phosphorus-containing groups"/>
    <property type="evidence" value="ECO:0007669"/>
    <property type="project" value="InterPro"/>
</dbReference>
<sequence length="175" mass="19572">MTLHDAMEDLEELGTPCSNNIKVGMMLETPAAAIQVKEFCREVDFMSIGTNDLIQYLLAVDRGNERVSQFYTASNPALLRALRDVVRACAHGNADCSLCGEMAGQPLYTMFLLGIGLRDFSMAPANIPEVKKLIRLVTTTQAQRVARRALSFETERQVTNYLRDETRKMLPEDPI</sequence>
<dbReference type="Pfam" id="PF02896">
    <property type="entry name" value="PEP-utilizers_C"/>
    <property type="match status" value="1"/>
</dbReference>
<dbReference type="SUPFAM" id="SSF51621">
    <property type="entry name" value="Phosphoenolpyruvate/pyruvate domain"/>
    <property type="match status" value="1"/>
</dbReference>
<dbReference type="InterPro" id="IPR015813">
    <property type="entry name" value="Pyrv/PenolPyrv_kinase-like_dom"/>
</dbReference>
<dbReference type="EMBL" id="BARS01016423">
    <property type="protein sequence ID" value="GAF87150.1"/>
    <property type="molecule type" value="Genomic_DNA"/>
</dbReference>
<comment type="caution">
    <text evidence="2">The sequence shown here is derived from an EMBL/GenBank/DDBJ whole genome shotgun (WGS) entry which is preliminary data.</text>
</comment>
<dbReference type="PRINTS" id="PR01736">
    <property type="entry name" value="PHPHTRNFRASE"/>
</dbReference>
<dbReference type="InterPro" id="IPR023151">
    <property type="entry name" value="PEP_util_CS"/>
</dbReference>
<dbReference type="PROSITE" id="PS00742">
    <property type="entry name" value="PEP_ENZYMES_2"/>
    <property type="match status" value="1"/>
</dbReference>
<dbReference type="Gene3D" id="3.20.20.60">
    <property type="entry name" value="Phosphoenolpyruvate-binding domains"/>
    <property type="match status" value="1"/>
</dbReference>
<dbReference type="InterPro" id="IPR000121">
    <property type="entry name" value="PEP_util_C"/>
</dbReference>
<gene>
    <name evidence="2" type="ORF">S01H1_27031</name>
</gene>